<evidence type="ECO:0000313" key="3">
    <source>
        <dbReference type="EMBL" id="KAK9997209.1"/>
    </source>
</evidence>
<evidence type="ECO:0000256" key="1">
    <source>
        <dbReference type="SAM" id="MobiDB-lite"/>
    </source>
</evidence>
<organism evidence="3 4">
    <name type="scientific">Lithocarpus litseifolius</name>
    <dbReference type="NCBI Taxonomy" id="425828"/>
    <lineage>
        <taxon>Eukaryota</taxon>
        <taxon>Viridiplantae</taxon>
        <taxon>Streptophyta</taxon>
        <taxon>Embryophyta</taxon>
        <taxon>Tracheophyta</taxon>
        <taxon>Spermatophyta</taxon>
        <taxon>Magnoliopsida</taxon>
        <taxon>eudicotyledons</taxon>
        <taxon>Gunneridae</taxon>
        <taxon>Pentapetalae</taxon>
        <taxon>rosids</taxon>
        <taxon>fabids</taxon>
        <taxon>Fagales</taxon>
        <taxon>Fagaceae</taxon>
        <taxon>Lithocarpus</taxon>
    </lineage>
</organism>
<evidence type="ECO:0000313" key="4">
    <source>
        <dbReference type="Proteomes" id="UP001459277"/>
    </source>
</evidence>
<comment type="caution">
    <text evidence="3">The sequence shown here is derived from an EMBL/GenBank/DDBJ whole genome shotgun (WGS) entry which is preliminary data.</text>
</comment>
<keyword evidence="4" id="KW-1185">Reference proteome</keyword>
<reference evidence="3 4" key="1">
    <citation type="submission" date="2024-01" db="EMBL/GenBank/DDBJ databases">
        <title>A telomere-to-telomere, gap-free genome of sweet tea (Lithocarpus litseifolius).</title>
        <authorList>
            <person name="Zhou J."/>
        </authorList>
    </citation>
    <scope>NUCLEOTIDE SEQUENCE [LARGE SCALE GENOMIC DNA]</scope>
    <source>
        <strain evidence="3">Zhou-2022a</strain>
        <tissue evidence="3">Leaf</tissue>
    </source>
</reference>
<dbReference type="GO" id="GO:0003676">
    <property type="term" value="F:nucleic acid binding"/>
    <property type="evidence" value="ECO:0007669"/>
    <property type="project" value="InterPro"/>
</dbReference>
<accession>A0AAW2CG34</accession>
<dbReference type="Pfam" id="PF13456">
    <property type="entry name" value="RVT_3"/>
    <property type="match status" value="1"/>
</dbReference>
<gene>
    <name evidence="3" type="ORF">SO802_021895</name>
</gene>
<dbReference type="EMBL" id="JAZDWU010000007">
    <property type="protein sequence ID" value="KAK9997209.1"/>
    <property type="molecule type" value="Genomic_DNA"/>
</dbReference>
<sequence>MAPTTPIIDRGGGLEKLGDPQNVDDTGQSGIGVIVRNEKGELMGAMSKKLLLPLGALEVEAKAAEEGIIFARDLGK</sequence>
<dbReference type="InterPro" id="IPR002156">
    <property type="entry name" value="RNaseH_domain"/>
</dbReference>
<feature type="region of interest" description="Disordered" evidence="1">
    <location>
        <begin position="1"/>
        <end position="29"/>
    </location>
</feature>
<dbReference type="GO" id="GO:0004523">
    <property type="term" value="F:RNA-DNA hybrid ribonuclease activity"/>
    <property type="evidence" value="ECO:0007669"/>
    <property type="project" value="InterPro"/>
</dbReference>
<dbReference type="Proteomes" id="UP001459277">
    <property type="component" value="Unassembled WGS sequence"/>
</dbReference>
<feature type="domain" description="RNase H type-1" evidence="2">
    <location>
        <begin position="23"/>
        <end position="75"/>
    </location>
</feature>
<evidence type="ECO:0000259" key="2">
    <source>
        <dbReference type="Pfam" id="PF13456"/>
    </source>
</evidence>
<dbReference type="AlphaFoldDB" id="A0AAW2CG34"/>
<proteinExistence type="predicted"/>
<protein>
    <recommendedName>
        <fullName evidence="2">RNase H type-1 domain-containing protein</fullName>
    </recommendedName>
</protein>
<name>A0AAW2CG34_9ROSI</name>